<dbReference type="PANTHER" id="PTHR10590:SF4">
    <property type="entry name" value="SOLUTE CARRIER FAMILY 28 MEMBER 3"/>
    <property type="match status" value="1"/>
</dbReference>
<evidence type="ECO:0000256" key="4">
    <source>
        <dbReference type="ARBA" id="ARBA00022692"/>
    </source>
</evidence>
<keyword evidence="12" id="KW-1185">Reference proteome</keyword>
<evidence type="ECO:0000256" key="6">
    <source>
        <dbReference type="ARBA" id="ARBA00023136"/>
    </source>
</evidence>
<feature type="transmembrane region" description="Helical" evidence="7">
    <location>
        <begin position="408"/>
        <end position="432"/>
    </location>
</feature>
<reference evidence="11 12" key="1">
    <citation type="submission" date="2019-06" db="EMBL/GenBank/DDBJ databases">
        <title>A novel bacterium of genus Pontibacter, isolated from marine sediment.</title>
        <authorList>
            <person name="Huang H."/>
            <person name="Mo K."/>
            <person name="Hu Y."/>
        </authorList>
    </citation>
    <scope>NUCLEOTIDE SEQUENCE [LARGE SCALE GENOMIC DNA]</scope>
    <source>
        <strain evidence="11 12">HB172049</strain>
    </source>
</reference>
<evidence type="ECO:0000256" key="3">
    <source>
        <dbReference type="ARBA" id="ARBA00022475"/>
    </source>
</evidence>
<gene>
    <name evidence="11" type="ORF">FJM65_02195</name>
</gene>
<evidence type="ECO:0000256" key="1">
    <source>
        <dbReference type="ARBA" id="ARBA00004651"/>
    </source>
</evidence>
<keyword evidence="6 7" id="KW-0472">Membrane</keyword>
<evidence type="ECO:0000256" key="7">
    <source>
        <dbReference type="SAM" id="Phobius"/>
    </source>
</evidence>
<dbReference type="Pfam" id="PF07670">
    <property type="entry name" value="Gate"/>
    <property type="match status" value="1"/>
</dbReference>
<name>A0A501W9A3_9BACT</name>
<dbReference type="PANTHER" id="PTHR10590">
    <property type="entry name" value="SODIUM/NUCLEOSIDE COTRANSPORTER"/>
    <property type="match status" value="1"/>
</dbReference>
<feature type="transmembrane region" description="Helical" evidence="7">
    <location>
        <begin position="91"/>
        <end position="116"/>
    </location>
</feature>
<evidence type="ECO:0000256" key="5">
    <source>
        <dbReference type="ARBA" id="ARBA00022989"/>
    </source>
</evidence>
<dbReference type="GO" id="GO:0005886">
    <property type="term" value="C:plasma membrane"/>
    <property type="evidence" value="ECO:0007669"/>
    <property type="project" value="UniProtKB-SubCell"/>
</dbReference>
<evidence type="ECO:0000259" key="9">
    <source>
        <dbReference type="Pfam" id="PF07662"/>
    </source>
</evidence>
<comment type="caution">
    <text evidence="11">The sequence shown here is derived from an EMBL/GenBank/DDBJ whole genome shotgun (WGS) entry which is preliminary data.</text>
</comment>
<dbReference type="OrthoDB" id="9766455at2"/>
<evidence type="ECO:0000259" key="10">
    <source>
        <dbReference type="Pfam" id="PF07670"/>
    </source>
</evidence>
<feature type="domain" description="Concentrative nucleoside transporter C-terminal" evidence="9">
    <location>
        <begin position="208"/>
        <end position="428"/>
    </location>
</feature>
<dbReference type="Proteomes" id="UP000316727">
    <property type="component" value="Unassembled WGS sequence"/>
</dbReference>
<proteinExistence type="inferred from homology"/>
<comment type="similarity">
    <text evidence="2">Belongs to the concentrative nucleoside transporter (CNT) (TC 2.A.41) family.</text>
</comment>
<keyword evidence="5 7" id="KW-1133">Transmembrane helix</keyword>
<feature type="domain" description="Concentrative nucleoside transporter N-terminal" evidence="8">
    <location>
        <begin position="10"/>
        <end position="82"/>
    </location>
</feature>
<dbReference type="EMBL" id="VFRQ01000001">
    <property type="protein sequence ID" value="TPE46179.1"/>
    <property type="molecule type" value="Genomic_DNA"/>
</dbReference>
<feature type="transmembrane region" description="Helical" evidence="7">
    <location>
        <begin position="265"/>
        <end position="288"/>
    </location>
</feature>
<feature type="transmembrane region" description="Helical" evidence="7">
    <location>
        <begin position="371"/>
        <end position="396"/>
    </location>
</feature>
<dbReference type="InterPro" id="IPR008276">
    <property type="entry name" value="C_nuclsd_transpt"/>
</dbReference>
<keyword evidence="3" id="KW-1003">Cell membrane</keyword>
<dbReference type="Pfam" id="PF07662">
    <property type="entry name" value="Nucleos_tra2_C"/>
    <property type="match status" value="1"/>
</dbReference>
<sequence>MYDILRGAGGLLVLIGIAILFSRNRKAIDWKLVGFGIFLQVLFGVLVTQVPFVADMFAFVSKAFVKLLSFQQAGAEFLFGNLANPANNSGLGFIFAFSVLPTIIFFSTVSAGLYYLGVLQKIVFGIAWVMSKGMRLSGAESLSAAGNIFLGQTEAPLLVRPFISRMTRSELMCLMTGGMATLAGGVLAAYVSFLGGSDPAQQAIFAAHLLTASIMNAPAGIVLAKILVPETEPELINTELEVNEEQLGVNLVDALSRGAADGLKLAANVGGMLLAFISVIALLNYVLIKFGALTGLNGFVVASTGGQFDGFSFQYILGQIFRVFAFIMGVPWQDTLQVGSLLGQKTAVNEFVAYLDLANMKAAGTLGEKSLIMATYALCGFSNFSSIAIQIGGIGSMAPMQQGNLSKLGFLALLGASLACMMTATVAGMLYAL</sequence>
<comment type="subcellular location">
    <subcellularLocation>
        <location evidence="1">Cell membrane</location>
        <topology evidence="1">Multi-pass membrane protein</topology>
    </subcellularLocation>
</comment>
<feature type="domain" description="Nucleoside transporter/FeoB GTPase Gate" evidence="10">
    <location>
        <begin position="97"/>
        <end position="195"/>
    </location>
</feature>
<protein>
    <submittedName>
        <fullName evidence="11">NupC/NupG family nucleoside CNT transporter</fullName>
    </submittedName>
</protein>
<dbReference type="InterPro" id="IPR011642">
    <property type="entry name" value="Gate_dom"/>
</dbReference>
<evidence type="ECO:0000313" key="12">
    <source>
        <dbReference type="Proteomes" id="UP000316727"/>
    </source>
</evidence>
<feature type="transmembrane region" description="Helical" evidence="7">
    <location>
        <begin position="6"/>
        <end position="23"/>
    </location>
</feature>
<feature type="transmembrane region" description="Helical" evidence="7">
    <location>
        <begin position="171"/>
        <end position="193"/>
    </location>
</feature>
<dbReference type="GO" id="GO:0015293">
    <property type="term" value="F:symporter activity"/>
    <property type="evidence" value="ECO:0007669"/>
    <property type="project" value="TreeGrafter"/>
</dbReference>
<dbReference type="RefSeq" id="WP_140618955.1">
    <property type="nucleotide sequence ID" value="NZ_VFRQ01000001.1"/>
</dbReference>
<dbReference type="AlphaFoldDB" id="A0A501W9A3"/>
<dbReference type="GO" id="GO:0005337">
    <property type="term" value="F:nucleoside transmembrane transporter activity"/>
    <property type="evidence" value="ECO:0007669"/>
    <property type="project" value="InterPro"/>
</dbReference>
<accession>A0A501W9A3</accession>
<dbReference type="InterPro" id="IPR002668">
    <property type="entry name" value="CNT_N_dom"/>
</dbReference>
<evidence type="ECO:0000256" key="2">
    <source>
        <dbReference type="ARBA" id="ARBA00009033"/>
    </source>
</evidence>
<evidence type="ECO:0000313" key="11">
    <source>
        <dbReference type="EMBL" id="TPE46179.1"/>
    </source>
</evidence>
<feature type="transmembrane region" description="Helical" evidence="7">
    <location>
        <begin position="35"/>
        <end position="60"/>
    </location>
</feature>
<evidence type="ECO:0000259" key="8">
    <source>
        <dbReference type="Pfam" id="PF01773"/>
    </source>
</evidence>
<dbReference type="Pfam" id="PF01773">
    <property type="entry name" value="Nucleos_tra2_N"/>
    <property type="match status" value="1"/>
</dbReference>
<organism evidence="11 12">
    <name type="scientific">Pontibacter mangrovi</name>
    <dbReference type="NCBI Taxonomy" id="2589816"/>
    <lineage>
        <taxon>Bacteria</taxon>
        <taxon>Pseudomonadati</taxon>
        <taxon>Bacteroidota</taxon>
        <taxon>Cytophagia</taxon>
        <taxon>Cytophagales</taxon>
        <taxon>Hymenobacteraceae</taxon>
        <taxon>Pontibacter</taxon>
    </lineage>
</organism>
<dbReference type="InterPro" id="IPR011657">
    <property type="entry name" value="CNT_C_dom"/>
</dbReference>
<keyword evidence="4 7" id="KW-0812">Transmembrane</keyword>